<dbReference type="InterPro" id="IPR043128">
    <property type="entry name" value="Rev_trsase/Diguanyl_cyclase"/>
</dbReference>
<dbReference type="GO" id="GO:0005886">
    <property type="term" value="C:plasma membrane"/>
    <property type="evidence" value="ECO:0007669"/>
    <property type="project" value="TreeGrafter"/>
</dbReference>
<evidence type="ECO:0000256" key="1">
    <source>
        <dbReference type="SAM" id="Phobius"/>
    </source>
</evidence>
<gene>
    <name evidence="3" type="ORF">KBTEX_00880</name>
</gene>
<feature type="domain" description="GGDEF" evidence="2">
    <location>
        <begin position="349"/>
        <end position="479"/>
    </location>
</feature>
<dbReference type="PANTHER" id="PTHR45138:SF26">
    <property type="entry name" value="DIGUANYLATE CYCLASE"/>
    <property type="match status" value="1"/>
</dbReference>
<dbReference type="NCBIfam" id="TIGR00254">
    <property type="entry name" value="GGDEF"/>
    <property type="match status" value="1"/>
</dbReference>
<dbReference type="GO" id="GO:0052621">
    <property type="term" value="F:diguanylate cyclase activity"/>
    <property type="evidence" value="ECO:0007669"/>
    <property type="project" value="TreeGrafter"/>
</dbReference>
<dbReference type="InterPro" id="IPR029787">
    <property type="entry name" value="Nucleotide_cyclase"/>
</dbReference>
<keyword evidence="1" id="KW-0472">Membrane</keyword>
<dbReference type="GO" id="GO:0043709">
    <property type="term" value="P:cell adhesion involved in single-species biofilm formation"/>
    <property type="evidence" value="ECO:0007669"/>
    <property type="project" value="TreeGrafter"/>
</dbReference>
<keyword evidence="1" id="KW-0812">Transmembrane</keyword>
<dbReference type="SUPFAM" id="SSF55073">
    <property type="entry name" value="Nucleotide cyclase"/>
    <property type="match status" value="1"/>
</dbReference>
<keyword evidence="1" id="KW-1133">Transmembrane helix</keyword>
<dbReference type="PROSITE" id="PS50887">
    <property type="entry name" value="GGDEF"/>
    <property type="match status" value="1"/>
</dbReference>
<dbReference type="InterPro" id="IPR029151">
    <property type="entry name" value="Sensor-like_sf"/>
</dbReference>
<evidence type="ECO:0000259" key="2">
    <source>
        <dbReference type="PROSITE" id="PS50887"/>
    </source>
</evidence>
<organism evidence="3">
    <name type="scientific">uncultured organism</name>
    <dbReference type="NCBI Taxonomy" id="155900"/>
    <lineage>
        <taxon>unclassified sequences</taxon>
        <taxon>environmental samples</taxon>
    </lineage>
</organism>
<feature type="transmembrane region" description="Helical" evidence="1">
    <location>
        <begin position="286"/>
        <end position="308"/>
    </location>
</feature>
<dbReference type="Pfam" id="PF00990">
    <property type="entry name" value="GGDEF"/>
    <property type="match status" value="1"/>
</dbReference>
<dbReference type="PANTHER" id="PTHR45138">
    <property type="entry name" value="REGULATORY COMPONENTS OF SENSORY TRANSDUCTION SYSTEM"/>
    <property type="match status" value="1"/>
</dbReference>
<dbReference type="EMBL" id="MN079085">
    <property type="protein sequence ID" value="QEA04572.1"/>
    <property type="molecule type" value="Genomic_DNA"/>
</dbReference>
<accession>A0A5B8RAZ1</accession>
<dbReference type="InterPro" id="IPR000160">
    <property type="entry name" value="GGDEF_dom"/>
</dbReference>
<sequence>MRRRKIYFAVALALLVATGLVATSLISYYVAHDSLAERVAEETLPLTSDNIYSEIQRDLLRSVLISSFMAHDTFVRDWAIGGEHNVQRMTRYLSEVRKKYDTITAFFVSERSRRYYHPRGVLKTVRPEDPQDAWYFRVRNMHDRYEINVDADTANPGRVSIFVNYRVLDYDGDYLGAIGVGLSVNAVADLIENYQRRYGRRIYFIDREGDVTLHGSAFDVAPNIHDREGLGAYATRILTSPSTSFRFNRGAAETVYVNTRLVPQMDWILVVEQSNAAAEARIQRTLAVNLAISLAITVLVLTLGYITVRGYQRRLEEMATTDPLTGAASRQVFGMVFDQVVRSARRRGEAVSVLSVDIDRFKAINDTHGHQAGDQVIRSVVDTVRRHIREADTVCRWGGEEFIVLLGDCSAAGAAERAETLRAALADLTVPVAGTHVRITVSIGVAECAPGESLEAVMQRVDAALYAAKRDGRNRVVTA</sequence>
<proteinExistence type="predicted"/>
<dbReference type="Gene3D" id="3.30.70.270">
    <property type="match status" value="1"/>
</dbReference>
<protein>
    <recommendedName>
        <fullName evidence="2">GGDEF domain-containing protein</fullName>
    </recommendedName>
</protein>
<name>A0A5B8RAZ1_9ZZZZ</name>
<dbReference type="FunFam" id="3.30.70.270:FF:000001">
    <property type="entry name" value="Diguanylate cyclase domain protein"/>
    <property type="match status" value="1"/>
</dbReference>
<dbReference type="InterPro" id="IPR050469">
    <property type="entry name" value="Diguanylate_Cyclase"/>
</dbReference>
<dbReference type="SMART" id="SM00267">
    <property type="entry name" value="GGDEF"/>
    <property type="match status" value="1"/>
</dbReference>
<dbReference type="AlphaFoldDB" id="A0A5B8RAZ1"/>
<dbReference type="SUPFAM" id="SSF103190">
    <property type="entry name" value="Sensory domain-like"/>
    <property type="match status" value="1"/>
</dbReference>
<evidence type="ECO:0000313" key="3">
    <source>
        <dbReference type="EMBL" id="QEA04572.1"/>
    </source>
</evidence>
<dbReference type="CDD" id="cd01949">
    <property type="entry name" value="GGDEF"/>
    <property type="match status" value="1"/>
</dbReference>
<reference evidence="3" key="1">
    <citation type="submission" date="2019-06" db="EMBL/GenBank/DDBJ databases">
        <authorList>
            <person name="Murdoch R.W."/>
            <person name="Fathepure B."/>
        </authorList>
    </citation>
    <scope>NUCLEOTIDE SEQUENCE</scope>
</reference>